<reference evidence="1 2" key="1">
    <citation type="journal article" date="2015" name="Genome Announc.">
        <title>Expanding the biotechnology potential of lactobacilli through comparative genomics of 213 strains and associated genera.</title>
        <authorList>
            <person name="Sun Z."/>
            <person name="Harris H.M."/>
            <person name="McCann A."/>
            <person name="Guo C."/>
            <person name="Argimon S."/>
            <person name="Zhang W."/>
            <person name="Yang X."/>
            <person name="Jeffery I.B."/>
            <person name="Cooney J.C."/>
            <person name="Kagawa T.F."/>
            <person name="Liu W."/>
            <person name="Song Y."/>
            <person name="Salvetti E."/>
            <person name="Wrobel A."/>
            <person name="Rasinkangas P."/>
            <person name="Parkhill J."/>
            <person name="Rea M.C."/>
            <person name="O'Sullivan O."/>
            <person name="Ritari J."/>
            <person name="Douillard F.P."/>
            <person name="Paul Ross R."/>
            <person name="Yang R."/>
            <person name="Briner A.E."/>
            <person name="Felis G.E."/>
            <person name="de Vos W.M."/>
            <person name="Barrangou R."/>
            <person name="Klaenhammer T.R."/>
            <person name="Caufield P.W."/>
            <person name="Cui Y."/>
            <person name="Zhang H."/>
            <person name="O'Toole P.W."/>
        </authorList>
    </citation>
    <scope>NUCLEOTIDE SEQUENCE [LARGE SCALE GENOMIC DNA]</scope>
    <source>
        <strain evidence="1 2">DSM 20515</strain>
    </source>
</reference>
<evidence type="ECO:0000313" key="1">
    <source>
        <dbReference type="EMBL" id="KRM74042.1"/>
    </source>
</evidence>
<organism evidence="1 2">
    <name type="scientific">Secundilactobacillus collinoides DSM 20515 = JCM 1123</name>
    <dbReference type="NCBI Taxonomy" id="1423733"/>
    <lineage>
        <taxon>Bacteria</taxon>
        <taxon>Bacillati</taxon>
        <taxon>Bacillota</taxon>
        <taxon>Bacilli</taxon>
        <taxon>Lactobacillales</taxon>
        <taxon>Lactobacillaceae</taxon>
        <taxon>Secundilactobacillus</taxon>
    </lineage>
</organism>
<dbReference type="RefSeq" id="WP_054759851.1">
    <property type="nucleotide sequence ID" value="NZ_AYYR01000106.1"/>
</dbReference>
<evidence type="ECO:0000313" key="2">
    <source>
        <dbReference type="Proteomes" id="UP000051845"/>
    </source>
</evidence>
<name>A0A0R2B4Q0_SECCO</name>
<comment type="caution">
    <text evidence="1">The sequence shown here is derived from an EMBL/GenBank/DDBJ whole genome shotgun (WGS) entry which is preliminary data.</text>
</comment>
<accession>A0A0R2B4Q0</accession>
<dbReference type="STRING" id="33960.TY91_12345"/>
<gene>
    <name evidence="1" type="ORF">FC82_GL000815</name>
</gene>
<dbReference type="Proteomes" id="UP000051845">
    <property type="component" value="Unassembled WGS sequence"/>
</dbReference>
<dbReference type="PATRIC" id="fig|1423733.4.peg.853"/>
<proteinExistence type="predicted"/>
<dbReference type="AlphaFoldDB" id="A0A0R2B4Q0"/>
<dbReference type="EMBL" id="AYYR01000106">
    <property type="protein sequence ID" value="KRM74042.1"/>
    <property type="molecule type" value="Genomic_DNA"/>
</dbReference>
<sequence length="105" mass="12358">MISIAWHKWEDLDKQAVRKDTEGYELADFSYYWQVDDATFILDDVDNINAYLEPYGESGYDTYAELVQALVTTFPEVSYVIYVQDNIFCQDWHEEMKKTGGQPHE</sequence>
<protein>
    <submittedName>
        <fullName evidence="1">Uncharacterized protein</fullName>
    </submittedName>
</protein>